<dbReference type="EMBL" id="LAZR01015168">
    <property type="protein sequence ID" value="KKM14337.1"/>
    <property type="molecule type" value="Genomic_DNA"/>
</dbReference>
<evidence type="ECO:0000313" key="1">
    <source>
        <dbReference type="EMBL" id="KKM14337.1"/>
    </source>
</evidence>
<gene>
    <name evidence="1" type="ORF">LCGC14_1707160</name>
</gene>
<proteinExistence type="predicted"/>
<organism evidence="1">
    <name type="scientific">marine sediment metagenome</name>
    <dbReference type="NCBI Taxonomy" id="412755"/>
    <lineage>
        <taxon>unclassified sequences</taxon>
        <taxon>metagenomes</taxon>
        <taxon>ecological metagenomes</taxon>
    </lineage>
</organism>
<sequence length="83" mass="10190">MNVSLKYHEILEENLIVELEWLKEEFEILFQFKLEKYTKLDVDTANRILDYFLENKDEYNNIMLLNLLDKVKEDIEKMDPDLF</sequence>
<name>A0A0F9HGQ6_9ZZZZ</name>
<dbReference type="AlphaFoldDB" id="A0A0F9HGQ6"/>
<accession>A0A0F9HGQ6</accession>
<reference evidence="1" key="1">
    <citation type="journal article" date="2015" name="Nature">
        <title>Complex archaea that bridge the gap between prokaryotes and eukaryotes.</title>
        <authorList>
            <person name="Spang A."/>
            <person name="Saw J.H."/>
            <person name="Jorgensen S.L."/>
            <person name="Zaremba-Niedzwiedzka K."/>
            <person name="Martijn J."/>
            <person name="Lind A.E."/>
            <person name="van Eijk R."/>
            <person name="Schleper C."/>
            <person name="Guy L."/>
            <person name="Ettema T.J."/>
        </authorList>
    </citation>
    <scope>NUCLEOTIDE SEQUENCE</scope>
</reference>
<comment type="caution">
    <text evidence="1">The sequence shown here is derived from an EMBL/GenBank/DDBJ whole genome shotgun (WGS) entry which is preliminary data.</text>
</comment>
<protein>
    <submittedName>
        <fullName evidence="1">Uncharacterized protein</fullName>
    </submittedName>
</protein>